<organism evidence="2 3">
    <name type="scientific">Candidatus Roizmanbacteria bacterium RIFCSPHIGHO2_01_FULL_39_12b</name>
    <dbReference type="NCBI Taxonomy" id="1802030"/>
    <lineage>
        <taxon>Bacteria</taxon>
        <taxon>Candidatus Roizmaniibacteriota</taxon>
    </lineage>
</organism>
<dbReference type="SUPFAM" id="SSF143100">
    <property type="entry name" value="TTHA1013/TTHA0281-like"/>
    <property type="match status" value="1"/>
</dbReference>
<dbReference type="PANTHER" id="PTHR34504:SF2">
    <property type="entry name" value="UPF0150 PROTEIN SSL0259"/>
    <property type="match status" value="1"/>
</dbReference>
<comment type="caution">
    <text evidence="2">The sequence shown here is derived from an EMBL/GenBank/DDBJ whole genome shotgun (WGS) entry which is preliminary data.</text>
</comment>
<name>A0A1F7GBK9_9BACT</name>
<protein>
    <recommendedName>
        <fullName evidence="1">HicB-like antitoxin of toxin-antitoxin system domain-containing protein</fullName>
    </recommendedName>
</protein>
<dbReference type="Gene3D" id="3.30.160.250">
    <property type="match status" value="1"/>
</dbReference>
<dbReference type="AlphaFoldDB" id="A0A1F7GBK9"/>
<proteinExistence type="predicted"/>
<evidence type="ECO:0000313" key="2">
    <source>
        <dbReference type="EMBL" id="OGK16299.1"/>
    </source>
</evidence>
<gene>
    <name evidence="2" type="ORF">A2690_02840</name>
</gene>
<dbReference type="InterPro" id="IPR051404">
    <property type="entry name" value="TA_system_antitoxin"/>
</dbReference>
<dbReference type="Pfam" id="PF15919">
    <property type="entry name" value="HicB_lk_antitox"/>
    <property type="match status" value="1"/>
</dbReference>
<dbReference type="Proteomes" id="UP000178372">
    <property type="component" value="Unassembled WGS sequence"/>
</dbReference>
<evidence type="ECO:0000313" key="3">
    <source>
        <dbReference type="Proteomes" id="UP000178372"/>
    </source>
</evidence>
<accession>A0A1F7GBK9</accession>
<feature type="domain" description="HicB-like antitoxin of toxin-antitoxin system" evidence="1">
    <location>
        <begin position="3"/>
        <end position="51"/>
    </location>
</feature>
<dbReference type="InterPro" id="IPR031807">
    <property type="entry name" value="HicB-like"/>
</dbReference>
<dbReference type="EMBL" id="MFZF01000018">
    <property type="protein sequence ID" value="OGK16299.1"/>
    <property type="molecule type" value="Genomic_DNA"/>
</dbReference>
<sequence length="73" mass="8266">MEYIAIFQEEKDGGYSVWVPELPGCASQGETVEKAMGNIREAIELYLEDNEQTSTEDASYKKQFVVPIQINYA</sequence>
<reference evidence="2 3" key="1">
    <citation type="journal article" date="2016" name="Nat. Commun.">
        <title>Thousands of microbial genomes shed light on interconnected biogeochemical processes in an aquifer system.</title>
        <authorList>
            <person name="Anantharaman K."/>
            <person name="Brown C.T."/>
            <person name="Hug L.A."/>
            <person name="Sharon I."/>
            <person name="Castelle C.J."/>
            <person name="Probst A.J."/>
            <person name="Thomas B.C."/>
            <person name="Singh A."/>
            <person name="Wilkins M.J."/>
            <person name="Karaoz U."/>
            <person name="Brodie E.L."/>
            <person name="Williams K.H."/>
            <person name="Hubbard S.S."/>
            <person name="Banfield J.F."/>
        </authorList>
    </citation>
    <scope>NUCLEOTIDE SEQUENCE [LARGE SCALE GENOMIC DNA]</scope>
</reference>
<dbReference type="InterPro" id="IPR035069">
    <property type="entry name" value="TTHA1013/TTHA0281-like"/>
</dbReference>
<dbReference type="PANTHER" id="PTHR34504">
    <property type="entry name" value="ANTITOXIN HICB"/>
    <property type="match status" value="1"/>
</dbReference>
<evidence type="ECO:0000259" key="1">
    <source>
        <dbReference type="Pfam" id="PF15919"/>
    </source>
</evidence>